<reference evidence="6" key="2">
    <citation type="submission" date="2025-09" db="UniProtKB">
        <authorList>
            <consortium name="Ensembl"/>
        </authorList>
    </citation>
    <scope>IDENTIFICATION</scope>
</reference>
<dbReference type="InterPro" id="IPR008983">
    <property type="entry name" value="Tumour_necrosis_fac-like_dom"/>
</dbReference>
<comment type="subcellular location">
    <subcellularLocation>
        <location evidence="1">Secreted</location>
        <location evidence="1">Extracellular space</location>
        <location evidence="1">Extracellular matrix</location>
    </subcellularLocation>
</comment>
<keyword evidence="3" id="KW-0272">Extracellular matrix</keyword>
<evidence type="ECO:0000256" key="2">
    <source>
        <dbReference type="ARBA" id="ARBA00022525"/>
    </source>
</evidence>
<keyword evidence="4" id="KW-0176">Collagen</keyword>
<dbReference type="InterPro" id="IPR050392">
    <property type="entry name" value="Collagen/C1q_domain"/>
</dbReference>
<dbReference type="Ensembl" id="ENSGMOT00000010278.2">
    <property type="protein sequence ID" value="ENSGMOP00000060262.1"/>
    <property type="gene ID" value="ENSGMOG00000009372.2"/>
</dbReference>
<evidence type="ECO:0000313" key="7">
    <source>
        <dbReference type="Proteomes" id="UP000694546"/>
    </source>
</evidence>
<accession>A0A8C5CFJ7</accession>
<name>A0A8C5CFJ7_GADMO</name>
<evidence type="ECO:0000256" key="4">
    <source>
        <dbReference type="ARBA" id="ARBA00023119"/>
    </source>
</evidence>
<dbReference type="SMART" id="SM00110">
    <property type="entry name" value="C1Q"/>
    <property type="match status" value="1"/>
</dbReference>
<dbReference type="AlphaFoldDB" id="A0A8C5CFJ7"/>
<dbReference type="Gene3D" id="2.60.120.40">
    <property type="match status" value="1"/>
</dbReference>
<keyword evidence="2" id="KW-0964">Secreted</keyword>
<dbReference type="InterPro" id="IPR001073">
    <property type="entry name" value="C1q_dom"/>
</dbReference>
<proteinExistence type="predicted"/>
<feature type="domain" description="C1q" evidence="5">
    <location>
        <begin position="81"/>
        <end position="217"/>
    </location>
</feature>
<evidence type="ECO:0000256" key="1">
    <source>
        <dbReference type="ARBA" id="ARBA00004498"/>
    </source>
</evidence>
<dbReference type="PRINTS" id="PR00007">
    <property type="entry name" value="COMPLEMNTC1Q"/>
</dbReference>
<dbReference type="GO" id="GO:0005581">
    <property type="term" value="C:collagen trimer"/>
    <property type="evidence" value="ECO:0007669"/>
    <property type="project" value="UniProtKB-KW"/>
</dbReference>
<dbReference type="PANTHER" id="PTHR15427:SF52">
    <property type="entry name" value="C1Q DOMAIN-CONTAINING PROTEIN"/>
    <property type="match status" value="1"/>
</dbReference>
<evidence type="ECO:0000259" key="5">
    <source>
        <dbReference type="PROSITE" id="PS50871"/>
    </source>
</evidence>
<dbReference type="OMA" id="RYNAWAA"/>
<protein>
    <recommendedName>
        <fullName evidence="5">C1q domain-containing protein</fullName>
    </recommendedName>
</protein>
<dbReference type="GeneTree" id="ENSGT00940000163520"/>
<organism evidence="6 7">
    <name type="scientific">Gadus morhua</name>
    <name type="common">Atlantic cod</name>
    <dbReference type="NCBI Taxonomy" id="8049"/>
    <lineage>
        <taxon>Eukaryota</taxon>
        <taxon>Metazoa</taxon>
        <taxon>Chordata</taxon>
        <taxon>Craniata</taxon>
        <taxon>Vertebrata</taxon>
        <taxon>Euteleostomi</taxon>
        <taxon>Actinopterygii</taxon>
        <taxon>Neopterygii</taxon>
        <taxon>Teleostei</taxon>
        <taxon>Neoteleostei</taxon>
        <taxon>Acanthomorphata</taxon>
        <taxon>Zeiogadaria</taxon>
        <taxon>Gadariae</taxon>
        <taxon>Gadiformes</taxon>
        <taxon>Gadoidei</taxon>
        <taxon>Gadidae</taxon>
        <taxon>Gadus</taxon>
    </lineage>
</organism>
<evidence type="ECO:0000313" key="6">
    <source>
        <dbReference type="Ensembl" id="ENSGMOP00000060262.1"/>
    </source>
</evidence>
<dbReference type="PANTHER" id="PTHR15427">
    <property type="entry name" value="EMILIN ELASTIN MICROFIBRIL INTERFACE-LOCATED PROTEIN ELASTIN MICROFIBRIL INTERFACER"/>
    <property type="match status" value="1"/>
</dbReference>
<evidence type="ECO:0000256" key="3">
    <source>
        <dbReference type="ARBA" id="ARBA00022530"/>
    </source>
</evidence>
<dbReference type="SUPFAM" id="SSF49842">
    <property type="entry name" value="TNF-like"/>
    <property type="match status" value="1"/>
</dbReference>
<dbReference type="Proteomes" id="UP000694546">
    <property type="component" value="Chromosome 19"/>
</dbReference>
<dbReference type="PROSITE" id="PS50871">
    <property type="entry name" value="C1Q"/>
    <property type="match status" value="1"/>
</dbReference>
<sequence length="217" mass="23949">AVVLDVVLRNSENLAVCQPDSCALISELSALRERMDSVVRVQDDLLDTAQQGVSSRETLELRKLNQEQGQELKTMRASMPSAAPRVAFSAALGDSVGPFDHDTTLKYQRILSNMGSGYNPATGSFTATVRGVYYFSYTMYNNNSGQPSSVVSMMMNSQRMVSTWDTEGDDSHDSATNAAVVQLEAGDSVYILLYANRMLYDDGYYYNTFSGFLLFPM</sequence>
<keyword evidence="7" id="KW-1185">Reference proteome</keyword>
<reference evidence="6" key="1">
    <citation type="submission" date="2025-08" db="UniProtKB">
        <authorList>
            <consortium name="Ensembl"/>
        </authorList>
    </citation>
    <scope>IDENTIFICATION</scope>
</reference>
<dbReference type="Pfam" id="PF00386">
    <property type="entry name" value="C1q"/>
    <property type="match status" value="1"/>
</dbReference>